<dbReference type="AlphaFoldDB" id="A0A4Y2E471"/>
<proteinExistence type="predicted"/>
<protein>
    <submittedName>
        <fullName evidence="1">Uncharacterized protein</fullName>
    </submittedName>
</protein>
<sequence>MQIVYTVEPRLTSTSRRGEVPDFAPATVISPDFYFAVILIKRGSSDEFLSNMVSREQPYSQRILEISLSNRFLPQNDQNAWEGVTKRTLTFAWKKLWPESVIECDIEESETVRFGAYSQRDCVFGQYQGTRGG</sequence>
<name>A0A4Y2E471_ARAVE</name>
<dbReference type="EMBL" id="BGPR01000506">
    <property type="protein sequence ID" value="GBM23922.1"/>
    <property type="molecule type" value="Genomic_DNA"/>
</dbReference>
<accession>A0A4Y2E471</accession>
<evidence type="ECO:0000313" key="2">
    <source>
        <dbReference type="Proteomes" id="UP000499080"/>
    </source>
</evidence>
<evidence type="ECO:0000313" key="1">
    <source>
        <dbReference type="EMBL" id="GBM23922.1"/>
    </source>
</evidence>
<comment type="caution">
    <text evidence="1">The sequence shown here is derived from an EMBL/GenBank/DDBJ whole genome shotgun (WGS) entry which is preliminary data.</text>
</comment>
<organism evidence="1 2">
    <name type="scientific">Araneus ventricosus</name>
    <name type="common">Orbweaver spider</name>
    <name type="synonym">Epeira ventricosa</name>
    <dbReference type="NCBI Taxonomy" id="182803"/>
    <lineage>
        <taxon>Eukaryota</taxon>
        <taxon>Metazoa</taxon>
        <taxon>Ecdysozoa</taxon>
        <taxon>Arthropoda</taxon>
        <taxon>Chelicerata</taxon>
        <taxon>Arachnida</taxon>
        <taxon>Araneae</taxon>
        <taxon>Araneomorphae</taxon>
        <taxon>Entelegynae</taxon>
        <taxon>Araneoidea</taxon>
        <taxon>Araneidae</taxon>
        <taxon>Araneus</taxon>
    </lineage>
</organism>
<dbReference type="Proteomes" id="UP000499080">
    <property type="component" value="Unassembled WGS sequence"/>
</dbReference>
<reference evidence="1 2" key="1">
    <citation type="journal article" date="2019" name="Sci. Rep.">
        <title>Orb-weaving spider Araneus ventricosus genome elucidates the spidroin gene catalogue.</title>
        <authorList>
            <person name="Kono N."/>
            <person name="Nakamura H."/>
            <person name="Ohtoshi R."/>
            <person name="Moran D.A.P."/>
            <person name="Shinohara A."/>
            <person name="Yoshida Y."/>
            <person name="Fujiwara M."/>
            <person name="Mori M."/>
            <person name="Tomita M."/>
            <person name="Arakawa K."/>
        </authorList>
    </citation>
    <scope>NUCLEOTIDE SEQUENCE [LARGE SCALE GENOMIC DNA]</scope>
</reference>
<keyword evidence="2" id="KW-1185">Reference proteome</keyword>
<gene>
    <name evidence="1" type="ORF">AVEN_52125_1</name>
</gene>